<evidence type="ECO:0000256" key="1">
    <source>
        <dbReference type="ARBA" id="ARBA00023125"/>
    </source>
</evidence>
<dbReference type="EnsemblProtists" id="EOD27798">
    <property type="protein sequence ID" value="EOD27798"/>
    <property type="gene ID" value="EMIHUDRAFT_434896"/>
</dbReference>
<dbReference type="AlphaFoldDB" id="A0A0D3JWB3"/>
<sequence>MTSGATSVCDFRKLPRPALNRLAAHYGLKPESSLASSSLAVAVSEAFACEAVDEEQVLLGLLRHDASRGRRGSSNGRLEKRATTAAARGGKPSGARGVGAPNGHASATPRNSKRARGMTYGDMISAALKALPSRRGTLEDIYSVIEEEFSAQLNTELEAGPRQVPVWKASVRKIINLNSVRFHRTSATDASGHTIFELAKGAS</sequence>
<dbReference type="HOGENOM" id="CLU_1351095_0_0_1"/>
<evidence type="ECO:0000256" key="3">
    <source>
        <dbReference type="SAM" id="MobiDB-lite"/>
    </source>
</evidence>
<protein>
    <recommendedName>
        <fullName evidence="4">Fork-head domain-containing protein</fullName>
    </recommendedName>
</protein>
<dbReference type="eggNOG" id="ENOG502SA0N">
    <property type="taxonomic scope" value="Eukaryota"/>
</dbReference>
<dbReference type="PaxDb" id="2903-EOD27798"/>
<dbReference type="KEGG" id="ehx:EMIHUDRAFT_434896"/>
<dbReference type="InterPro" id="IPR036388">
    <property type="entry name" value="WH-like_DNA-bd_sf"/>
</dbReference>
<dbReference type="InterPro" id="IPR001766">
    <property type="entry name" value="Fork_head_dom"/>
</dbReference>
<dbReference type="PROSITE" id="PS50039">
    <property type="entry name" value="FORK_HEAD_3"/>
    <property type="match status" value="1"/>
</dbReference>
<dbReference type="STRING" id="2903.R1CXJ8"/>
<dbReference type="GO" id="GO:0003700">
    <property type="term" value="F:DNA-binding transcription factor activity"/>
    <property type="evidence" value="ECO:0007669"/>
    <property type="project" value="InterPro"/>
</dbReference>
<evidence type="ECO:0000256" key="2">
    <source>
        <dbReference type="PROSITE-ProRule" id="PRU00089"/>
    </source>
</evidence>
<feature type="DNA-binding region" description="Fork-head" evidence="2">
    <location>
        <begin position="118"/>
        <end position="203"/>
    </location>
</feature>
<name>A0A0D3JWB3_EMIH1</name>
<dbReference type="Gene3D" id="6.10.160.20">
    <property type="match status" value="1"/>
</dbReference>
<comment type="subcellular location">
    <subcellularLocation>
        <location evidence="2">Nucleus</location>
    </subcellularLocation>
</comment>
<proteinExistence type="predicted"/>
<feature type="region of interest" description="Disordered" evidence="3">
    <location>
        <begin position="67"/>
        <end position="116"/>
    </location>
</feature>
<dbReference type="RefSeq" id="XP_005780227.1">
    <property type="nucleotide sequence ID" value="XM_005780170.1"/>
</dbReference>
<dbReference type="Proteomes" id="UP000013827">
    <property type="component" value="Unassembled WGS sequence"/>
</dbReference>
<dbReference type="GeneID" id="17273344"/>
<reference evidence="5" key="2">
    <citation type="submission" date="2024-10" db="UniProtKB">
        <authorList>
            <consortium name="EnsemblProtists"/>
        </authorList>
    </citation>
    <scope>IDENTIFICATION</scope>
</reference>
<dbReference type="InterPro" id="IPR038291">
    <property type="entry name" value="SAP30_C_sf"/>
</dbReference>
<evidence type="ECO:0000313" key="5">
    <source>
        <dbReference type="EnsemblProtists" id="EOD27798"/>
    </source>
</evidence>
<dbReference type="GO" id="GO:0043565">
    <property type="term" value="F:sequence-specific DNA binding"/>
    <property type="evidence" value="ECO:0007669"/>
    <property type="project" value="InterPro"/>
</dbReference>
<organism evidence="5 6">
    <name type="scientific">Emiliania huxleyi (strain CCMP1516)</name>
    <dbReference type="NCBI Taxonomy" id="280463"/>
    <lineage>
        <taxon>Eukaryota</taxon>
        <taxon>Haptista</taxon>
        <taxon>Haptophyta</taxon>
        <taxon>Prymnesiophyceae</taxon>
        <taxon>Isochrysidales</taxon>
        <taxon>Noelaerhabdaceae</taxon>
        <taxon>Emiliania</taxon>
    </lineage>
</organism>
<evidence type="ECO:0000313" key="6">
    <source>
        <dbReference type="Proteomes" id="UP000013827"/>
    </source>
</evidence>
<keyword evidence="1 2" id="KW-0238">DNA-binding</keyword>
<dbReference type="Gene3D" id="1.10.10.10">
    <property type="entry name" value="Winged helix-like DNA-binding domain superfamily/Winged helix DNA-binding domain"/>
    <property type="match status" value="1"/>
</dbReference>
<keyword evidence="2" id="KW-0539">Nucleus</keyword>
<reference evidence="6" key="1">
    <citation type="journal article" date="2013" name="Nature">
        <title>Pan genome of the phytoplankton Emiliania underpins its global distribution.</title>
        <authorList>
            <person name="Read B.A."/>
            <person name="Kegel J."/>
            <person name="Klute M.J."/>
            <person name="Kuo A."/>
            <person name="Lefebvre S.C."/>
            <person name="Maumus F."/>
            <person name="Mayer C."/>
            <person name="Miller J."/>
            <person name="Monier A."/>
            <person name="Salamov A."/>
            <person name="Young J."/>
            <person name="Aguilar M."/>
            <person name="Claverie J.M."/>
            <person name="Frickenhaus S."/>
            <person name="Gonzalez K."/>
            <person name="Herman E.K."/>
            <person name="Lin Y.C."/>
            <person name="Napier J."/>
            <person name="Ogata H."/>
            <person name="Sarno A.F."/>
            <person name="Shmutz J."/>
            <person name="Schroeder D."/>
            <person name="de Vargas C."/>
            <person name="Verret F."/>
            <person name="von Dassow P."/>
            <person name="Valentin K."/>
            <person name="Van de Peer Y."/>
            <person name="Wheeler G."/>
            <person name="Dacks J.B."/>
            <person name="Delwiche C.F."/>
            <person name="Dyhrman S.T."/>
            <person name="Glockner G."/>
            <person name="John U."/>
            <person name="Richards T."/>
            <person name="Worden A.Z."/>
            <person name="Zhang X."/>
            <person name="Grigoriev I.V."/>
            <person name="Allen A.E."/>
            <person name="Bidle K."/>
            <person name="Borodovsky M."/>
            <person name="Bowler C."/>
            <person name="Brownlee C."/>
            <person name="Cock J.M."/>
            <person name="Elias M."/>
            <person name="Gladyshev V.N."/>
            <person name="Groth M."/>
            <person name="Guda C."/>
            <person name="Hadaegh A."/>
            <person name="Iglesias-Rodriguez M.D."/>
            <person name="Jenkins J."/>
            <person name="Jones B.M."/>
            <person name="Lawson T."/>
            <person name="Leese F."/>
            <person name="Lindquist E."/>
            <person name="Lobanov A."/>
            <person name="Lomsadze A."/>
            <person name="Malik S.B."/>
            <person name="Marsh M.E."/>
            <person name="Mackinder L."/>
            <person name="Mock T."/>
            <person name="Mueller-Roeber B."/>
            <person name="Pagarete A."/>
            <person name="Parker M."/>
            <person name="Probert I."/>
            <person name="Quesneville H."/>
            <person name="Raines C."/>
            <person name="Rensing S.A."/>
            <person name="Riano-Pachon D.M."/>
            <person name="Richier S."/>
            <person name="Rokitta S."/>
            <person name="Shiraiwa Y."/>
            <person name="Soanes D.M."/>
            <person name="van der Giezen M."/>
            <person name="Wahlund T.M."/>
            <person name="Williams B."/>
            <person name="Wilson W."/>
            <person name="Wolfe G."/>
            <person name="Wurch L.L."/>
        </authorList>
    </citation>
    <scope>NUCLEOTIDE SEQUENCE</scope>
</reference>
<keyword evidence="6" id="KW-1185">Reference proteome</keyword>
<evidence type="ECO:0000259" key="4">
    <source>
        <dbReference type="PROSITE" id="PS50039"/>
    </source>
</evidence>
<accession>A0A0D3JWB3</accession>
<feature type="domain" description="Fork-head" evidence="4">
    <location>
        <begin position="118"/>
        <end position="203"/>
    </location>
</feature>
<dbReference type="GO" id="GO:0005634">
    <property type="term" value="C:nucleus"/>
    <property type="evidence" value="ECO:0007669"/>
    <property type="project" value="UniProtKB-SubCell"/>
</dbReference>